<dbReference type="Proteomes" id="UP000093111">
    <property type="component" value="Unassembled WGS sequence"/>
</dbReference>
<sequence>MEQPWTKSVTLALEGPGKYVTISNTTEASWAMIEDWPLEDAPALDRALDICAQVVEGKRPAEDARKAFLAAAAEAEIPVQA</sequence>
<gene>
    <name evidence="1" type="ORF">ADU59_07685</name>
</gene>
<dbReference type="Pfam" id="PF06169">
    <property type="entry name" value="DUF982"/>
    <property type="match status" value="1"/>
</dbReference>
<evidence type="ECO:0008006" key="3">
    <source>
        <dbReference type="Google" id="ProtNLM"/>
    </source>
</evidence>
<protein>
    <recommendedName>
        <fullName evidence="3">DUF982 domain-containing protein</fullName>
    </recommendedName>
</protein>
<comment type="caution">
    <text evidence="1">The sequence shown here is derived from an EMBL/GenBank/DDBJ whole genome shotgun (WGS) entry which is preliminary data.</text>
</comment>
<proteinExistence type="predicted"/>
<dbReference type="Gene3D" id="6.10.250.730">
    <property type="match status" value="1"/>
</dbReference>
<accession>A0A1C7P5J1</accession>
<dbReference type="InterPro" id="IPR010385">
    <property type="entry name" value="DUF982"/>
</dbReference>
<reference evidence="1 2" key="1">
    <citation type="journal article" date="2016" name="Syst. Appl. Microbiol.">
        <title>Pararhizobium polonicum sp. nov. isolated from tumors on stone fruit rootstocks.</title>
        <authorList>
            <person name="Pulawska J."/>
            <person name="Kuzmanovic N."/>
            <person name="Willems A."/>
            <person name="Pothier J.F."/>
        </authorList>
    </citation>
    <scope>NUCLEOTIDE SEQUENCE [LARGE SCALE GENOMIC DNA]</scope>
    <source>
        <strain evidence="1 2">F5.1</strain>
    </source>
</reference>
<dbReference type="EMBL" id="LGLV01000005">
    <property type="protein sequence ID" value="OBZ96226.1"/>
    <property type="molecule type" value="Genomic_DNA"/>
</dbReference>
<name>A0A1C7P5J1_9HYPH</name>
<evidence type="ECO:0000313" key="1">
    <source>
        <dbReference type="EMBL" id="OBZ96226.1"/>
    </source>
</evidence>
<evidence type="ECO:0000313" key="2">
    <source>
        <dbReference type="Proteomes" id="UP000093111"/>
    </source>
</evidence>
<dbReference type="RefSeq" id="WP_068953303.1">
    <property type="nucleotide sequence ID" value="NZ_LGLV01000005.1"/>
</dbReference>
<dbReference type="AlphaFoldDB" id="A0A1C7P5J1"/>
<dbReference type="PATRIC" id="fig|1612624.7.peg.1621"/>
<organism evidence="1 2">
    <name type="scientific">Pararhizobium polonicum</name>
    <dbReference type="NCBI Taxonomy" id="1612624"/>
    <lineage>
        <taxon>Bacteria</taxon>
        <taxon>Pseudomonadati</taxon>
        <taxon>Pseudomonadota</taxon>
        <taxon>Alphaproteobacteria</taxon>
        <taxon>Hyphomicrobiales</taxon>
        <taxon>Rhizobiaceae</taxon>
        <taxon>Rhizobium/Agrobacterium group</taxon>
        <taxon>Pararhizobium</taxon>
    </lineage>
</organism>
<dbReference type="OrthoDB" id="8386013at2"/>
<keyword evidence="2" id="KW-1185">Reference proteome</keyword>